<dbReference type="EMBL" id="QQST01000001">
    <property type="protein sequence ID" value="RDI71163.1"/>
    <property type="molecule type" value="Genomic_DNA"/>
</dbReference>
<keyword evidence="2" id="KW-1133">Transmembrane helix</keyword>
<evidence type="ECO:0000313" key="6">
    <source>
        <dbReference type="Proteomes" id="UP000199289"/>
    </source>
</evidence>
<dbReference type="PROSITE" id="PS50076">
    <property type="entry name" value="DNAJ_2"/>
    <property type="match status" value="1"/>
</dbReference>
<evidence type="ECO:0000313" key="7">
    <source>
        <dbReference type="Proteomes" id="UP000255421"/>
    </source>
</evidence>
<evidence type="ECO:0000256" key="1">
    <source>
        <dbReference type="SAM" id="MobiDB-lite"/>
    </source>
</evidence>
<reference evidence="4 7" key="3">
    <citation type="submission" date="2018-07" db="EMBL/GenBank/DDBJ databases">
        <title>Genome sequence of extremly halophilic archaeon Halopelagius longus strain BC12-B1.</title>
        <authorList>
            <person name="Zhang X."/>
        </authorList>
    </citation>
    <scope>NUCLEOTIDE SEQUENCE [LARGE SCALE GENOMIC DNA]</scope>
    <source>
        <strain evidence="4 7">BC12-B1</strain>
    </source>
</reference>
<dbReference type="SUPFAM" id="SSF46565">
    <property type="entry name" value="Chaperone J-domain"/>
    <property type="match status" value="1"/>
</dbReference>
<dbReference type="Gene3D" id="1.10.287.110">
    <property type="entry name" value="DnaJ domain"/>
    <property type="match status" value="1"/>
</dbReference>
<dbReference type="InterPro" id="IPR036869">
    <property type="entry name" value="J_dom_sf"/>
</dbReference>
<dbReference type="EMBL" id="FNKQ01000003">
    <property type="protein sequence ID" value="SDQ71338.1"/>
    <property type="molecule type" value="Genomic_DNA"/>
</dbReference>
<gene>
    <name evidence="4" type="ORF">DWB78_05140</name>
    <name evidence="5" type="ORF">SAMN05216278_2223</name>
</gene>
<dbReference type="AlphaFoldDB" id="A0A1H1D582"/>
<evidence type="ECO:0000256" key="2">
    <source>
        <dbReference type="SAM" id="Phobius"/>
    </source>
</evidence>
<name>A0A1H1D582_9EURY</name>
<dbReference type="Proteomes" id="UP000255421">
    <property type="component" value="Unassembled WGS sequence"/>
</dbReference>
<dbReference type="Proteomes" id="UP000199289">
    <property type="component" value="Unassembled WGS sequence"/>
</dbReference>
<feature type="transmembrane region" description="Helical" evidence="2">
    <location>
        <begin position="12"/>
        <end position="35"/>
    </location>
</feature>
<dbReference type="RefSeq" id="WP_092537339.1">
    <property type="nucleotide sequence ID" value="NZ_FNKQ01000003.1"/>
</dbReference>
<evidence type="ECO:0000259" key="3">
    <source>
        <dbReference type="PROSITE" id="PS50076"/>
    </source>
</evidence>
<sequence>MQSDLVSLTPPWLLLGVVGGIVASLVVAGVFLVGGRLFPDDAVPRGPNVDGAGRRRTEIRDYLRTIGEPFVEDHALHGETVAFYLPQRDVALTFDAQAYFRLERAGTYTVLCEHEMPAHGLGRRLPFEVPEFEPATPTRESPVTAAFDYLGVPTTADPAEVKRAYRDRVKDVHPDHGGSQSEFKELQEAYATAREHAEGAAA</sequence>
<dbReference type="PRINTS" id="PR00625">
    <property type="entry name" value="JDOMAIN"/>
</dbReference>
<evidence type="ECO:0000313" key="5">
    <source>
        <dbReference type="EMBL" id="SDQ71338.1"/>
    </source>
</evidence>
<dbReference type="OrthoDB" id="10608at2157"/>
<dbReference type="CDD" id="cd06257">
    <property type="entry name" value="DnaJ"/>
    <property type="match status" value="1"/>
</dbReference>
<keyword evidence="2" id="KW-0812">Transmembrane</keyword>
<reference evidence="6" key="2">
    <citation type="submission" date="2016-10" db="EMBL/GenBank/DDBJ databases">
        <authorList>
            <person name="Varghese N."/>
            <person name="Submissions S."/>
        </authorList>
    </citation>
    <scope>NUCLEOTIDE SEQUENCE [LARGE SCALE GENOMIC DNA]</scope>
    <source>
        <strain evidence="6">CGMCC 1.12397</strain>
    </source>
</reference>
<keyword evidence="2" id="KW-0472">Membrane</keyword>
<proteinExistence type="predicted"/>
<accession>A0A1H1D582</accession>
<protein>
    <submittedName>
        <fullName evidence="4 5">J domain-containing protein</fullName>
    </submittedName>
</protein>
<dbReference type="Pfam" id="PF00226">
    <property type="entry name" value="DnaJ"/>
    <property type="match status" value="1"/>
</dbReference>
<reference evidence="5" key="1">
    <citation type="submission" date="2016-10" db="EMBL/GenBank/DDBJ databases">
        <authorList>
            <person name="de Groot N.N."/>
        </authorList>
    </citation>
    <scope>NUCLEOTIDE SEQUENCE [LARGE SCALE GENOMIC DNA]</scope>
    <source>
        <strain evidence="5">CGMCC 1.12397</strain>
    </source>
</reference>
<feature type="region of interest" description="Disordered" evidence="1">
    <location>
        <begin position="171"/>
        <end position="202"/>
    </location>
</feature>
<dbReference type="SMART" id="SM00271">
    <property type="entry name" value="DnaJ"/>
    <property type="match status" value="1"/>
</dbReference>
<feature type="domain" description="J" evidence="3">
    <location>
        <begin position="145"/>
        <end position="198"/>
    </location>
</feature>
<organism evidence="5 6">
    <name type="scientific">Halopelagius longus</name>
    <dbReference type="NCBI Taxonomy" id="1236180"/>
    <lineage>
        <taxon>Archaea</taxon>
        <taxon>Methanobacteriati</taxon>
        <taxon>Methanobacteriota</taxon>
        <taxon>Stenosarchaea group</taxon>
        <taxon>Halobacteria</taxon>
        <taxon>Halobacteriales</taxon>
        <taxon>Haloferacaceae</taxon>
    </lineage>
</organism>
<keyword evidence="7" id="KW-1185">Reference proteome</keyword>
<dbReference type="InterPro" id="IPR001623">
    <property type="entry name" value="DnaJ_domain"/>
</dbReference>
<evidence type="ECO:0000313" key="4">
    <source>
        <dbReference type="EMBL" id="RDI71163.1"/>
    </source>
</evidence>